<dbReference type="Gene3D" id="1.20.5.2480">
    <property type="match status" value="1"/>
</dbReference>
<dbReference type="Pfam" id="PF02453">
    <property type="entry name" value="Reticulon"/>
    <property type="match status" value="1"/>
</dbReference>
<accession>A0A9N9CFN1</accession>
<reference evidence="9" key="1">
    <citation type="submission" date="2021-06" db="EMBL/GenBank/DDBJ databases">
        <authorList>
            <person name="Kallberg Y."/>
            <person name="Tangrot J."/>
            <person name="Rosling A."/>
        </authorList>
    </citation>
    <scope>NUCLEOTIDE SEQUENCE</scope>
    <source>
        <strain evidence="9">BR232B</strain>
    </source>
</reference>
<keyword evidence="3 6" id="KW-0256">Endoplasmic reticulum</keyword>
<dbReference type="GO" id="GO:0009617">
    <property type="term" value="P:response to bacterium"/>
    <property type="evidence" value="ECO:0007669"/>
    <property type="project" value="InterPro"/>
</dbReference>
<evidence type="ECO:0000256" key="5">
    <source>
        <dbReference type="ARBA" id="ARBA00023136"/>
    </source>
</evidence>
<comment type="subcellular location">
    <subcellularLocation>
        <location evidence="1 6">Endoplasmic reticulum membrane</location>
        <topology evidence="1 6">Multi-pass membrane protein</topology>
    </subcellularLocation>
</comment>
<feature type="transmembrane region" description="Helical" evidence="6">
    <location>
        <begin position="77"/>
        <end position="95"/>
    </location>
</feature>
<dbReference type="PANTHER" id="PTHR10994:SF193">
    <property type="entry name" value="RETICULON-LIKE PROTEIN"/>
    <property type="match status" value="1"/>
</dbReference>
<evidence type="ECO:0000256" key="3">
    <source>
        <dbReference type="ARBA" id="ARBA00022824"/>
    </source>
</evidence>
<protein>
    <recommendedName>
        <fullName evidence="6">Reticulon-like protein</fullName>
    </recommendedName>
</protein>
<dbReference type="EMBL" id="CAJVPI010001191">
    <property type="protein sequence ID" value="CAG8599769.1"/>
    <property type="molecule type" value="Genomic_DNA"/>
</dbReference>
<keyword evidence="5 6" id="KW-0472">Membrane</keyword>
<gene>
    <name evidence="9" type="ORF">PBRASI_LOCUS7574</name>
</gene>
<feature type="region of interest" description="Disordered" evidence="7">
    <location>
        <begin position="1"/>
        <end position="20"/>
    </location>
</feature>
<evidence type="ECO:0000256" key="6">
    <source>
        <dbReference type="RuleBase" id="RU363132"/>
    </source>
</evidence>
<evidence type="ECO:0000256" key="2">
    <source>
        <dbReference type="ARBA" id="ARBA00022692"/>
    </source>
</evidence>
<dbReference type="InterPro" id="IPR003388">
    <property type="entry name" value="Reticulon"/>
</dbReference>
<proteinExistence type="predicted"/>
<dbReference type="PANTHER" id="PTHR10994">
    <property type="entry name" value="RETICULON"/>
    <property type="match status" value="1"/>
</dbReference>
<feature type="transmembrane region" description="Helical" evidence="6">
    <location>
        <begin position="166"/>
        <end position="190"/>
    </location>
</feature>
<evidence type="ECO:0000259" key="8">
    <source>
        <dbReference type="PROSITE" id="PS50845"/>
    </source>
</evidence>
<sequence length="253" mass="28880">MSDQTSQSTTPDDASEQEQSIIKTQKPHVEPVQYLCSTANSTVTSLIYWENPLSSVIVLGTGLANCLLFYYYSISSIYAAVAFFVLFGNWLYVLGYKQLQHLLGREPKHPFERLLSERLFVIRQEQVEKHLDVSLQIVNSLSSEYAKIIFVEDAFRTAKYAGCVFVLWYLTTWFSVPTILGLFLVAAFTIPAGYKNHKEAIDNKYEYAKNKAKSYSQRTLKVACNNMGDCYEKSRQYLGKKIAHTGETLKKKE</sequence>
<feature type="domain" description="Reticulon" evidence="8">
    <location>
        <begin position="43"/>
        <end position="215"/>
    </location>
</feature>
<dbReference type="AlphaFoldDB" id="A0A9N9CFN1"/>
<keyword evidence="2 6" id="KW-0812">Transmembrane</keyword>
<dbReference type="Proteomes" id="UP000789739">
    <property type="component" value="Unassembled WGS sequence"/>
</dbReference>
<evidence type="ECO:0000256" key="1">
    <source>
        <dbReference type="ARBA" id="ARBA00004477"/>
    </source>
</evidence>
<evidence type="ECO:0000256" key="7">
    <source>
        <dbReference type="SAM" id="MobiDB-lite"/>
    </source>
</evidence>
<dbReference type="OrthoDB" id="567788at2759"/>
<evidence type="ECO:0000313" key="9">
    <source>
        <dbReference type="EMBL" id="CAG8599769.1"/>
    </source>
</evidence>
<name>A0A9N9CFN1_9GLOM</name>
<dbReference type="InterPro" id="IPR045064">
    <property type="entry name" value="Reticulon-like"/>
</dbReference>
<feature type="transmembrane region" description="Helical" evidence="6">
    <location>
        <begin position="53"/>
        <end position="72"/>
    </location>
</feature>
<comment type="caution">
    <text evidence="9">The sequence shown here is derived from an EMBL/GenBank/DDBJ whole genome shotgun (WGS) entry which is preliminary data.</text>
</comment>
<keyword evidence="10" id="KW-1185">Reference proteome</keyword>
<dbReference type="PROSITE" id="PS50845">
    <property type="entry name" value="RETICULON"/>
    <property type="match status" value="1"/>
</dbReference>
<organism evidence="9 10">
    <name type="scientific">Paraglomus brasilianum</name>
    <dbReference type="NCBI Taxonomy" id="144538"/>
    <lineage>
        <taxon>Eukaryota</taxon>
        <taxon>Fungi</taxon>
        <taxon>Fungi incertae sedis</taxon>
        <taxon>Mucoromycota</taxon>
        <taxon>Glomeromycotina</taxon>
        <taxon>Glomeromycetes</taxon>
        <taxon>Paraglomerales</taxon>
        <taxon>Paraglomeraceae</taxon>
        <taxon>Paraglomus</taxon>
    </lineage>
</organism>
<evidence type="ECO:0000256" key="4">
    <source>
        <dbReference type="ARBA" id="ARBA00022989"/>
    </source>
</evidence>
<keyword evidence="4 6" id="KW-1133">Transmembrane helix</keyword>
<dbReference type="GO" id="GO:0005789">
    <property type="term" value="C:endoplasmic reticulum membrane"/>
    <property type="evidence" value="ECO:0007669"/>
    <property type="project" value="UniProtKB-SubCell"/>
</dbReference>
<evidence type="ECO:0000313" key="10">
    <source>
        <dbReference type="Proteomes" id="UP000789739"/>
    </source>
</evidence>